<dbReference type="Pfam" id="PF03406">
    <property type="entry name" value="Phage_fiber_2"/>
    <property type="match status" value="1"/>
</dbReference>
<reference evidence="2 3" key="1">
    <citation type="journal article" date="2014" name="BMC Genomics">
        <title>A genomic perspective on a new bacterial genus and species from the Alcaligenaceae family, Basilea psittacipulmonis.</title>
        <authorList>
            <person name="Whiteson K.L."/>
            <person name="Hernandez D."/>
            <person name="Lazarevic V."/>
            <person name="Gaia N."/>
            <person name="Farinelli L."/>
            <person name="Francois P."/>
            <person name="Pilo P."/>
            <person name="Frey J."/>
            <person name="Schrenzel J."/>
        </authorList>
    </citation>
    <scope>NUCLEOTIDE SEQUENCE [LARGE SCALE GENOMIC DNA]</scope>
    <source>
        <strain evidence="2 3">DSM 24701</strain>
    </source>
</reference>
<organism evidence="2 3">
    <name type="scientific">Basilea psittacipulmonis DSM 24701</name>
    <dbReference type="NCBI Taxonomy" id="1072685"/>
    <lineage>
        <taxon>Bacteria</taxon>
        <taxon>Pseudomonadati</taxon>
        <taxon>Pseudomonadota</taxon>
        <taxon>Betaproteobacteria</taxon>
        <taxon>Burkholderiales</taxon>
        <taxon>Alcaligenaceae</taxon>
        <taxon>Basilea</taxon>
    </lineage>
</organism>
<keyword evidence="3" id="KW-1185">Reference proteome</keyword>
<protein>
    <recommendedName>
        <fullName evidence="1">Phage tail collar domain-containing protein</fullName>
    </recommendedName>
</protein>
<dbReference type="AlphaFoldDB" id="A0A077DE21"/>
<evidence type="ECO:0000259" key="1">
    <source>
        <dbReference type="Pfam" id="PF07484"/>
    </source>
</evidence>
<dbReference type="SUPFAM" id="SSF88874">
    <property type="entry name" value="Receptor-binding domain of short tail fibre protein gp12"/>
    <property type="match status" value="1"/>
</dbReference>
<evidence type="ECO:0000313" key="3">
    <source>
        <dbReference type="Proteomes" id="UP000028945"/>
    </source>
</evidence>
<dbReference type="InterPro" id="IPR005068">
    <property type="entry name" value="Phage_lambda_Stf-r2"/>
</dbReference>
<feature type="domain" description="Phage tail collar" evidence="1">
    <location>
        <begin position="488"/>
        <end position="525"/>
    </location>
</feature>
<dbReference type="KEGG" id="bpsi:IX83_07040"/>
<dbReference type="InterPro" id="IPR011083">
    <property type="entry name" value="Phage_tail_collar_dom"/>
</dbReference>
<gene>
    <name evidence="2" type="ORF">IX83_07040</name>
</gene>
<dbReference type="GO" id="GO:0046718">
    <property type="term" value="P:symbiont entry into host cell"/>
    <property type="evidence" value="ECO:0007669"/>
    <property type="project" value="InterPro"/>
</dbReference>
<dbReference type="EMBL" id="CP009238">
    <property type="protein sequence ID" value="AIL33095.1"/>
    <property type="molecule type" value="Genomic_DNA"/>
</dbReference>
<dbReference type="OrthoDB" id="5365411at2"/>
<dbReference type="eggNOG" id="ENOG5030IVR">
    <property type="taxonomic scope" value="Bacteria"/>
</dbReference>
<sequence>MAVSTSTRRAGPYLGNDSQTQFAFSFKCFDKTDLHVVKTQDDQDKDLVLDRDYTVLLNAEQDNTPGGTIALKAPLKKKEKLTIISNRAYNQTLELTNRGGFYPDVINDAFDHVVILIQQLLEAGKRGIKIAVSSNNDVNTTLPIGKPKQLIGWDDESQGLVNFDPEFITEQWRASITKASREDTLQYLKERGFAPDRLLSDEVSDEVQLQLGRYGVTKDSTLADLVNKFAVAHLKKRGFGENEIFANLITDEVREQLETFGVSASQTLSDVVYGFAQKYLTDRGFKATENLHQVSIEAAKKVLKAFGVSEETPLSQVVGEEAGKYLNQRGFKQDGNIATIVREAVDEHIKSSGAQASGVLMEAIDQSVRTAVTDQAIDPSRIRIPWRNIEDVPEKMSNPDLYFVYKYSISDEVEESTPGCVASSRAVNAVYRIAKEAYDRQLEQASTDQAGIVLLSNEVDLEAEDTAATSLAVKKVYDETKKVGVPVGSIQTFLKNISLPEGYLPCDGSFVTSSEYPDLVDALGTDMLPNLTAWSENAPFVWGIKAYGEIVNEGELNAGALAQQLINKLDKQGGTVGNLTVQENLIVDNEIRVKGKLISESWLEGSHLAVTRGANSWGACQFRQRDRDDHWILEFNPASDVEPRFNFKYVKPGEKTKNVAFPKVEAEREAVAYQSWVNKQLGMKSEVVWEGSATVSKRAFNPPGNKTLFGNELMSLELNLSKNPHGRIVTIDFTTSSGIAITDNDNFVRRVSFFLPPPIEGREETGSWYCQTDICDLNTSSLDAFSRLVSKPATARGERNHLSCLSAGTNSVIFASKTPLVFKRVSIHYWGS</sequence>
<accession>A0A077DE21</accession>
<dbReference type="STRING" id="1072685.IX83_07040"/>
<dbReference type="Pfam" id="PF07484">
    <property type="entry name" value="Collar"/>
    <property type="match status" value="1"/>
</dbReference>
<proteinExistence type="predicted"/>
<dbReference type="Proteomes" id="UP000028945">
    <property type="component" value="Chromosome"/>
</dbReference>
<dbReference type="Gene3D" id="3.90.1340.10">
    <property type="entry name" value="Phage tail collar domain"/>
    <property type="match status" value="1"/>
</dbReference>
<dbReference type="RefSeq" id="WP_038500655.1">
    <property type="nucleotide sequence ID" value="NZ_AFWK01000090.1"/>
</dbReference>
<name>A0A077DE21_9BURK</name>
<dbReference type="InterPro" id="IPR037053">
    <property type="entry name" value="Phage_tail_collar_dom_sf"/>
</dbReference>
<dbReference type="GO" id="GO:0019062">
    <property type="term" value="P:virion attachment to host cell"/>
    <property type="evidence" value="ECO:0007669"/>
    <property type="project" value="InterPro"/>
</dbReference>
<dbReference type="HOGENOM" id="CLU_340879_0_0_4"/>
<evidence type="ECO:0000313" key="2">
    <source>
        <dbReference type="EMBL" id="AIL33095.1"/>
    </source>
</evidence>